<gene>
    <name evidence="5" type="ORF">PTI45_02023</name>
</gene>
<dbReference type="AlphaFoldDB" id="A0A1E3L4N9"/>
<feature type="domain" description="HTH araC/xylS-type" evidence="4">
    <location>
        <begin position="179"/>
        <end position="279"/>
    </location>
</feature>
<dbReference type="PRINTS" id="PR00032">
    <property type="entry name" value="HTHARAC"/>
</dbReference>
<sequence length="280" mass="31923">MKNMYVTIPDRRFFTELRDLQLPIHMESIGYNADQESIDRPDGYPCYHWIQAVNGEGELYFGGTSYTVKAGSGVLLAPRDAHGYRPISGVWETAYLTFGGPQSLAIVSTLGLSHSAYYEWDRGCELETFTSGLLGQIRSDRDLSGLDTSSDLYRFLTLLKKHGRVNNLPSLSHTVERLKPLMSFMESHYDDPNIGLEDMADQVGVSARHLNTLFRQTFGMTAYAYFILLRIRKAKELMTLYPRMTIKEVAGQVGFRDSSHFVATFRRLEDVTPEQFRNLY</sequence>
<keyword evidence="1" id="KW-0805">Transcription regulation</keyword>
<dbReference type="InterPro" id="IPR037923">
    <property type="entry name" value="HTH-like"/>
</dbReference>
<evidence type="ECO:0000256" key="2">
    <source>
        <dbReference type="ARBA" id="ARBA00023125"/>
    </source>
</evidence>
<dbReference type="PANTHER" id="PTHR43280">
    <property type="entry name" value="ARAC-FAMILY TRANSCRIPTIONAL REGULATOR"/>
    <property type="match status" value="1"/>
</dbReference>
<dbReference type="Proteomes" id="UP000094578">
    <property type="component" value="Unassembled WGS sequence"/>
</dbReference>
<name>A0A1E3L4N9_9BACL</name>
<dbReference type="GO" id="GO:0003700">
    <property type="term" value="F:DNA-binding transcription factor activity"/>
    <property type="evidence" value="ECO:0007669"/>
    <property type="project" value="InterPro"/>
</dbReference>
<accession>A0A1E3L4N9</accession>
<dbReference type="Pfam" id="PF02311">
    <property type="entry name" value="AraC_binding"/>
    <property type="match status" value="1"/>
</dbReference>
<proteinExistence type="predicted"/>
<keyword evidence="2" id="KW-0238">DNA-binding</keyword>
<evidence type="ECO:0000313" key="6">
    <source>
        <dbReference type="Proteomes" id="UP000094578"/>
    </source>
</evidence>
<dbReference type="InterPro" id="IPR020449">
    <property type="entry name" value="Tscrpt_reg_AraC-type_HTH"/>
</dbReference>
<keyword evidence="6" id="KW-1185">Reference proteome</keyword>
<protein>
    <recommendedName>
        <fullName evidence="4">HTH araC/xylS-type domain-containing protein</fullName>
    </recommendedName>
</protein>
<dbReference type="InterPro" id="IPR003313">
    <property type="entry name" value="AraC-bd"/>
</dbReference>
<dbReference type="PROSITE" id="PS01124">
    <property type="entry name" value="HTH_ARAC_FAMILY_2"/>
    <property type="match status" value="1"/>
</dbReference>
<dbReference type="PANTHER" id="PTHR43280:SF2">
    <property type="entry name" value="HTH-TYPE TRANSCRIPTIONAL REGULATOR EXSA"/>
    <property type="match status" value="1"/>
</dbReference>
<evidence type="ECO:0000256" key="3">
    <source>
        <dbReference type="ARBA" id="ARBA00023163"/>
    </source>
</evidence>
<dbReference type="Pfam" id="PF12833">
    <property type="entry name" value="HTH_18"/>
    <property type="match status" value="1"/>
</dbReference>
<dbReference type="SUPFAM" id="SSF46689">
    <property type="entry name" value="Homeodomain-like"/>
    <property type="match status" value="2"/>
</dbReference>
<reference evidence="5 6" key="1">
    <citation type="submission" date="2016-08" db="EMBL/GenBank/DDBJ databases">
        <title>Genome sequencing of Paenibacillus sp. TI45-13ar, isolated from Korean traditional nuruk.</title>
        <authorList>
            <person name="Kim S.-J."/>
        </authorList>
    </citation>
    <scope>NUCLEOTIDE SEQUENCE [LARGE SCALE GENOMIC DNA]</scope>
    <source>
        <strain evidence="5 6">TI45-13ar</strain>
    </source>
</reference>
<dbReference type="Gene3D" id="2.60.120.280">
    <property type="entry name" value="Regulatory protein AraC"/>
    <property type="match status" value="1"/>
</dbReference>
<keyword evidence="3" id="KW-0804">Transcription</keyword>
<organism evidence="5 6">
    <name type="scientific">Paenibacillus nuruki</name>
    <dbReference type="NCBI Taxonomy" id="1886670"/>
    <lineage>
        <taxon>Bacteria</taxon>
        <taxon>Bacillati</taxon>
        <taxon>Bacillota</taxon>
        <taxon>Bacilli</taxon>
        <taxon>Bacillales</taxon>
        <taxon>Paenibacillaceae</taxon>
        <taxon>Paenibacillus</taxon>
    </lineage>
</organism>
<dbReference type="InterPro" id="IPR009057">
    <property type="entry name" value="Homeodomain-like_sf"/>
</dbReference>
<evidence type="ECO:0000313" key="5">
    <source>
        <dbReference type="EMBL" id="ODP28728.1"/>
    </source>
</evidence>
<evidence type="ECO:0000256" key="1">
    <source>
        <dbReference type="ARBA" id="ARBA00023015"/>
    </source>
</evidence>
<dbReference type="STRING" id="1886670.PTI45_02023"/>
<dbReference type="SMART" id="SM00342">
    <property type="entry name" value="HTH_ARAC"/>
    <property type="match status" value="1"/>
</dbReference>
<dbReference type="SUPFAM" id="SSF51215">
    <property type="entry name" value="Regulatory protein AraC"/>
    <property type="match status" value="1"/>
</dbReference>
<dbReference type="EMBL" id="MDER01000035">
    <property type="protein sequence ID" value="ODP28728.1"/>
    <property type="molecule type" value="Genomic_DNA"/>
</dbReference>
<dbReference type="GO" id="GO:0043565">
    <property type="term" value="F:sequence-specific DNA binding"/>
    <property type="evidence" value="ECO:0007669"/>
    <property type="project" value="InterPro"/>
</dbReference>
<dbReference type="InterPro" id="IPR018060">
    <property type="entry name" value="HTH_AraC"/>
</dbReference>
<evidence type="ECO:0000259" key="4">
    <source>
        <dbReference type="PROSITE" id="PS01124"/>
    </source>
</evidence>
<comment type="caution">
    <text evidence="5">The sequence shown here is derived from an EMBL/GenBank/DDBJ whole genome shotgun (WGS) entry which is preliminary data.</text>
</comment>
<dbReference type="Gene3D" id="1.10.10.60">
    <property type="entry name" value="Homeodomain-like"/>
    <property type="match status" value="2"/>
</dbReference>
<dbReference type="PATRIC" id="fig|1886670.3.peg.2057"/>